<protein>
    <recommendedName>
        <fullName evidence="4">PSD3 protein</fullName>
    </recommendedName>
</protein>
<evidence type="ECO:0000313" key="3">
    <source>
        <dbReference type="Proteomes" id="UP000054244"/>
    </source>
</evidence>
<proteinExistence type="predicted"/>
<organism evidence="2 3">
    <name type="scientific">Apaloderma vittatum</name>
    <name type="common">Bar-tailed trogon</name>
    <dbReference type="NCBI Taxonomy" id="57397"/>
    <lineage>
        <taxon>Eukaryota</taxon>
        <taxon>Metazoa</taxon>
        <taxon>Chordata</taxon>
        <taxon>Craniata</taxon>
        <taxon>Vertebrata</taxon>
        <taxon>Euteleostomi</taxon>
        <taxon>Archelosauria</taxon>
        <taxon>Archosauria</taxon>
        <taxon>Dinosauria</taxon>
        <taxon>Saurischia</taxon>
        <taxon>Theropoda</taxon>
        <taxon>Coelurosauria</taxon>
        <taxon>Aves</taxon>
        <taxon>Neognathae</taxon>
        <taxon>Neoaves</taxon>
        <taxon>Telluraves</taxon>
        <taxon>Coraciimorphae</taxon>
        <taxon>Trogoniformes</taxon>
        <taxon>Trogonidae</taxon>
        <taxon>Apaloderma</taxon>
    </lineage>
</organism>
<feature type="region of interest" description="Disordered" evidence="1">
    <location>
        <begin position="70"/>
        <end position="117"/>
    </location>
</feature>
<feature type="compositionally biased region" description="Basic and acidic residues" evidence="1">
    <location>
        <begin position="104"/>
        <end position="117"/>
    </location>
</feature>
<gene>
    <name evidence="2" type="ORF">N311_05794</name>
</gene>
<accession>A0A091NLN0</accession>
<feature type="non-terminal residue" evidence="2">
    <location>
        <position position="117"/>
    </location>
</feature>
<feature type="region of interest" description="Disordered" evidence="1">
    <location>
        <begin position="28"/>
        <end position="52"/>
    </location>
</feature>
<name>A0A091NLN0_APAVI</name>
<dbReference type="EMBL" id="KL387049">
    <property type="protein sequence ID" value="KFP90291.1"/>
    <property type="molecule type" value="Genomic_DNA"/>
</dbReference>
<evidence type="ECO:0000313" key="2">
    <source>
        <dbReference type="EMBL" id="KFP90291.1"/>
    </source>
</evidence>
<reference evidence="2 3" key="1">
    <citation type="submission" date="2014-04" db="EMBL/GenBank/DDBJ databases">
        <title>Genome evolution of avian class.</title>
        <authorList>
            <person name="Zhang G."/>
            <person name="Li C."/>
        </authorList>
    </citation>
    <scope>NUCLEOTIDE SEQUENCE [LARGE SCALE GENOMIC DNA]</scope>
    <source>
        <strain evidence="2">BGI_N311</strain>
    </source>
</reference>
<dbReference type="Proteomes" id="UP000054244">
    <property type="component" value="Unassembled WGS sequence"/>
</dbReference>
<keyword evidence="3" id="KW-1185">Reference proteome</keyword>
<dbReference type="AlphaFoldDB" id="A0A091NLN0"/>
<sequence length="117" mass="12915">EPVAHSPEQQDSHHRVPVRPFCQHAAPAENLRPDAGTEQLHAPGESLQPVGNLTEIMKFSQRLEATKVQERANTSLDSEMQMEKKNVTGSQSGQAVREPVPAGQEKRSDMPLPSERT</sequence>
<evidence type="ECO:0008006" key="4">
    <source>
        <dbReference type="Google" id="ProtNLM"/>
    </source>
</evidence>
<feature type="region of interest" description="Disordered" evidence="1">
    <location>
        <begin position="1"/>
        <end position="20"/>
    </location>
</feature>
<evidence type="ECO:0000256" key="1">
    <source>
        <dbReference type="SAM" id="MobiDB-lite"/>
    </source>
</evidence>
<feature type="non-terminal residue" evidence="2">
    <location>
        <position position="1"/>
    </location>
</feature>